<dbReference type="Gene3D" id="3.10.129.10">
    <property type="entry name" value="Hotdog Thioesterase"/>
    <property type="match status" value="1"/>
</dbReference>
<dbReference type="InterPro" id="IPR016024">
    <property type="entry name" value="ARM-type_fold"/>
</dbReference>
<dbReference type="SUPFAM" id="SSF48371">
    <property type="entry name" value="ARM repeat"/>
    <property type="match status" value="1"/>
</dbReference>
<dbReference type="InterPro" id="IPR029069">
    <property type="entry name" value="HotDog_dom_sf"/>
</dbReference>
<name>B0WRL7_CULQU</name>
<dbReference type="InterPro" id="IPR042462">
    <property type="entry name" value="ARMC7"/>
</dbReference>
<evidence type="ECO:0008006" key="4">
    <source>
        <dbReference type="Google" id="ProtNLM"/>
    </source>
</evidence>
<dbReference type="HOGENOM" id="CLU_055899_0_0_1"/>
<dbReference type="InParanoid" id="B0WRL7"/>
<dbReference type="FunCoup" id="B0WRL7">
    <property type="interactions" value="26"/>
</dbReference>
<protein>
    <recommendedName>
        <fullName evidence="4">MaoC-like domain-containing protein</fullName>
    </recommendedName>
</protein>
<evidence type="ECO:0000313" key="1">
    <source>
        <dbReference type="EMBL" id="EDS33417.1"/>
    </source>
</evidence>
<dbReference type="PANTHER" id="PTHR46263">
    <property type="entry name" value="ARMADILLO REPEAT-CONTAINING PROTEIN 7"/>
    <property type="match status" value="1"/>
</dbReference>
<reference evidence="2" key="2">
    <citation type="submission" date="2021-02" db="UniProtKB">
        <authorList>
            <consortium name="EnsemblMetazoa"/>
        </authorList>
    </citation>
    <scope>IDENTIFICATION</scope>
    <source>
        <strain evidence="2">JHB</strain>
    </source>
</reference>
<organism>
    <name type="scientific">Culex quinquefasciatus</name>
    <name type="common">Southern house mosquito</name>
    <name type="synonym">Culex pungens</name>
    <dbReference type="NCBI Taxonomy" id="7176"/>
    <lineage>
        <taxon>Eukaryota</taxon>
        <taxon>Metazoa</taxon>
        <taxon>Ecdysozoa</taxon>
        <taxon>Arthropoda</taxon>
        <taxon>Hexapoda</taxon>
        <taxon>Insecta</taxon>
        <taxon>Pterygota</taxon>
        <taxon>Neoptera</taxon>
        <taxon>Endopterygota</taxon>
        <taxon>Diptera</taxon>
        <taxon>Nematocera</taxon>
        <taxon>Culicoidea</taxon>
        <taxon>Culicidae</taxon>
        <taxon>Culicinae</taxon>
        <taxon>Culicini</taxon>
        <taxon>Culex</taxon>
        <taxon>Culex</taxon>
    </lineage>
</organism>
<dbReference type="VEuPathDB" id="VectorBase:CPIJ009653"/>
<accession>B0WRL7</accession>
<sequence>MFSTADRLAKRTPKEGIDRRTYISLLVDEYYETSNIEAKQQVTANLANFAYDPINWPFLKEWKAHELFIEILNASFDPVLLNHAAAGVCNLCLDSQTAEYLVLGGTVRQIKTLVAKYRSNGDLLSHLLTTLIQLGREAVLLEDHFRKVILALKSDSSKKISNLATVLLEDHEVVITLSRTFRQEDLIRFAEFTGDRNPIHRSAESFVNGALLNATTAGIIGTHFPGYVVTWQEFRFPNRCRCDEEVRFDVRVEELRKIVRLSYECSQGGRTVFAGAAKLFGVAVKG</sequence>
<dbReference type="OrthoDB" id="201709at2759"/>
<dbReference type="EMBL" id="DS232057">
    <property type="protein sequence ID" value="EDS33417.1"/>
    <property type="molecule type" value="Genomic_DNA"/>
</dbReference>
<evidence type="ECO:0000313" key="3">
    <source>
        <dbReference type="Proteomes" id="UP000002320"/>
    </source>
</evidence>
<dbReference type="VEuPathDB" id="VectorBase:CQUJHB010668"/>
<dbReference type="eggNOG" id="KOG4646">
    <property type="taxonomic scope" value="Eukaryota"/>
</dbReference>
<dbReference type="STRING" id="7176.B0WRL7"/>
<dbReference type="OMA" id="YECRQHD"/>
<keyword evidence="3" id="KW-1185">Reference proteome</keyword>
<dbReference type="KEGG" id="cqu:CpipJ_CPIJ009653"/>
<reference evidence="1" key="1">
    <citation type="submission" date="2007-03" db="EMBL/GenBank/DDBJ databases">
        <title>Annotation of Culex pipiens quinquefasciatus.</title>
        <authorList>
            <consortium name="The Broad Institute Genome Sequencing Platform"/>
            <person name="Atkinson P.W."/>
            <person name="Hemingway J."/>
            <person name="Christensen B.M."/>
            <person name="Higgs S."/>
            <person name="Kodira C."/>
            <person name="Hannick L."/>
            <person name="Megy K."/>
            <person name="O'Leary S."/>
            <person name="Pearson M."/>
            <person name="Haas B.J."/>
            <person name="Mauceli E."/>
            <person name="Wortman J.R."/>
            <person name="Lee N.H."/>
            <person name="Guigo R."/>
            <person name="Stanke M."/>
            <person name="Alvarado L."/>
            <person name="Amedeo P."/>
            <person name="Antoine C.H."/>
            <person name="Arensburger P."/>
            <person name="Bidwell S.L."/>
            <person name="Crawford M."/>
            <person name="Camaro F."/>
            <person name="Devon K."/>
            <person name="Engels R."/>
            <person name="Hammond M."/>
            <person name="Howarth C."/>
            <person name="Koehrsen M."/>
            <person name="Lawson D."/>
            <person name="Montgomery P."/>
            <person name="Nene V."/>
            <person name="Nusbaum C."/>
            <person name="Puiu D."/>
            <person name="Romero-Severson J."/>
            <person name="Severson D.W."/>
            <person name="Shumway M."/>
            <person name="Sisk P."/>
            <person name="Stolte C."/>
            <person name="Zeng Q."/>
            <person name="Eisenstadt E."/>
            <person name="Fraser-Liggett C."/>
            <person name="Strausberg R."/>
            <person name="Galagan J."/>
            <person name="Birren B."/>
            <person name="Collins F.H."/>
        </authorList>
    </citation>
    <scope>NUCLEOTIDE SEQUENCE [LARGE SCALE GENOMIC DNA]</scope>
    <source>
        <strain evidence="1">JHB</strain>
    </source>
</reference>
<proteinExistence type="predicted"/>
<dbReference type="EnsemblMetazoa" id="CPIJ009653-RA">
    <property type="protein sequence ID" value="CPIJ009653-PA"/>
    <property type="gene ID" value="CPIJ009653"/>
</dbReference>
<gene>
    <name evidence="2" type="primary">6042210</name>
    <name evidence="1" type="ORF">CpipJ_CPIJ009653</name>
</gene>
<dbReference type="Proteomes" id="UP000002320">
    <property type="component" value="Unassembled WGS sequence"/>
</dbReference>
<dbReference type="AlphaFoldDB" id="B0WRL7"/>
<dbReference type="PANTHER" id="PTHR46263:SF1">
    <property type="entry name" value="ARMADILLO REPEAT-CONTAINING PROTEIN 7"/>
    <property type="match status" value="1"/>
</dbReference>
<evidence type="ECO:0000313" key="2">
    <source>
        <dbReference type="EnsemblMetazoa" id="CPIJ009653-PA"/>
    </source>
</evidence>
<dbReference type="SUPFAM" id="SSF54637">
    <property type="entry name" value="Thioesterase/thiol ester dehydrase-isomerase"/>
    <property type="match status" value="1"/>
</dbReference>